<dbReference type="AlphaFoldDB" id="A0A9Q0M7A4"/>
<dbReference type="PANTHER" id="PTHR33724:SF1">
    <property type="entry name" value="INTRAFLAGELLAR TRANSPORT PROTEIN 43 HOMOLOG"/>
    <property type="match status" value="1"/>
</dbReference>
<dbReference type="Pfam" id="PF15305">
    <property type="entry name" value="IFT43"/>
    <property type="match status" value="1"/>
</dbReference>
<keyword evidence="2" id="KW-0970">Cilium biogenesis/degradation</keyword>
<comment type="similarity">
    <text evidence="1">Belongs to the IFT43 family.</text>
</comment>
<accession>A0A9Q0M7A4</accession>
<dbReference type="Proteomes" id="UP001142055">
    <property type="component" value="Chromosome 2"/>
</dbReference>
<protein>
    <submittedName>
        <fullName evidence="4">Uncharacterized protein</fullName>
    </submittedName>
</protein>
<feature type="compositionally biased region" description="Polar residues" evidence="3">
    <location>
        <begin position="128"/>
        <end position="137"/>
    </location>
</feature>
<comment type="caution">
    <text evidence="4">The sequence shown here is derived from an EMBL/GenBank/DDBJ whole genome shotgun (WGS) entry which is preliminary data.</text>
</comment>
<dbReference type="GO" id="GO:0035721">
    <property type="term" value="P:intraciliary retrograde transport"/>
    <property type="evidence" value="ECO:0007669"/>
    <property type="project" value="TreeGrafter"/>
</dbReference>
<reference evidence="4" key="1">
    <citation type="submission" date="2022-12" db="EMBL/GenBank/DDBJ databases">
        <title>Genome assemblies of Blomia tropicalis.</title>
        <authorList>
            <person name="Cui Y."/>
        </authorList>
    </citation>
    <scope>NUCLEOTIDE SEQUENCE</scope>
    <source>
        <tissue evidence="4">Adult mites</tissue>
    </source>
</reference>
<gene>
    <name evidence="4" type="ORF">RDWZM_007065</name>
</gene>
<evidence type="ECO:0000313" key="4">
    <source>
        <dbReference type="EMBL" id="KAJ6221253.1"/>
    </source>
</evidence>
<feature type="region of interest" description="Disordered" evidence="3">
    <location>
        <begin position="1"/>
        <end position="20"/>
    </location>
</feature>
<evidence type="ECO:0000256" key="3">
    <source>
        <dbReference type="SAM" id="MobiDB-lite"/>
    </source>
</evidence>
<name>A0A9Q0M7A4_BLOTA</name>
<dbReference type="PANTHER" id="PTHR33724">
    <property type="entry name" value="INTRAFLAGELLAR TRANSPORT PROTEIN 43 HOMOLOG"/>
    <property type="match status" value="1"/>
</dbReference>
<keyword evidence="5" id="KW-1185">Reference proteome</keyword>
<evidence type="ECO:0000256" key="2">
    <source>
        <dbReference type="ARBA" id="ARBA00022794"/>
    </source>
</evidence>
<dbReference type="GO" id="GO:0030991">
    <property type="term" value="C:intraciliary transport particle A"/>
    <property type="evidence" value="ECO:0007669"/>
    <property type="project" value="InterPro"/>
</dbReference>
<sequence length="147" mass="16824">MFNPWNNLDSFDPDQSKMDQDLYLEEEEDMPIIPDIDDLRDQDFIQQPADAPSIEINQIGNLDELENKVRKLPFLETSTKVDMSLLANVCLPEDKVRENDVPWTWDSLITDVMYHADVVSLINSEQSDNVKLPNSGSIAKDTKNNIV</sequence>
<proteinExistence type="inferred from homology"/>
<organism evidence="4 5">
    <name type="scientific">Blomia tropicalis</name>
    <name type="common">Mite</name>
    <dbReference type="NCBI Taxonomy" id="40697"/>
    <lineage>
        <taxon>Eukaryota</taxon>
        <taxon>Metazoa</taxon>
        <taxon>Ecdysozoa</taxon>
        <taxon>Arthropoda</taxon>
        <taxon>Chelicerata</taxon>
        <taxon>Arachnida</taxon>
        <taxon>Acari</taxon>
        <taxon>Acariformes</taxon>
        <taxon>Sarcoptiformes</taxon>
        <taxon>Astigmata</taxon>
        <taxon>Glycyphagoidea</taxon>
        <taxon>Echimyopodidae</taxon>
        <taxon>Blomia</taxon>
    </lineage>
</organism>
<dbReference type="InterPro" id="IPR029302">
    <property type="entry name" value="IFT43"/>
</dbReference>
<evidence type="ECO:0000256" key="1">
    <source>
        <dbReference type="ARBA" id="ARBA00007563"/>
    </source>
</evidence>
<dbReference type="EMBL" id="JAPWDV010000002">
    <property type="protein sequence ID" value="KAJ6221253.1"/>
    <property type="molecule type" value="Genomic_DNA"/>
</dbReference>
<evidence type="ECO:0000313" key="5">
    <source>
        <dbReference type="Proteomes" id="UP001142055"/>
    </source>
</evidence>
<dbReference type="GO" id="GO:0005929">
    <property type="term" value="C:cilium"/>
    <property type="evidence" value="ECO:0007669"/>
    <property type="project" value="TreeGrafter"/>
</dbReference>
<dbReference type="OMA" id="ISEWNIE"/>
<feature type="region of interest" description="Disordered" evidence="3">
    <location>
        <begin position="128"/>
        <end position="147"/>
    </location>
</feature>